<comment type="caution">
    <text evidence="2">The sequence shown here is derived from an EMBL/GenBank/DDBJ whole genome shotgun (WGS) entry which is preliminary data.</text>
</comment>
<evidence type="ECO:0000313" key="2">
    <source>
        <dbReference type="EMBL" id="KAF2877328.1"/>
    </source>
</evidence>
<feature type="compositionally biased region" description="Low complexity" evidence="1">
    <location>
        <begin position="1"/>
        <end position="13"/>
    </location>
</feature>
<dbReference type="Proteomes" id="UP000481861">
    <property type="component" value="Unassembled WGS sequence"/>
</dbReference>
<reference evidence="2 3" key="1">
    <citation type="submission" date="2020-01" db="EMBL/GenBank/DDBJ databases">
        <authorList>
            <consortium name="DOE Joint Genome Institute"/>
            <person name="Haridas S."/>
            <person name="Albert R."/>
            <person name="Binder M."/>
            <person name="Bloem J."/>
            <person name="Labutti K."/>
            <person name="Salamov A."/>
            <person name="Andreopoulos B."/>
            <person name="Baker S.E."/>
            <person name="Barry K."/>
            <person name="Bills G."/>
            <person name="Bluhm B.H."/>
            <person name="Cannon C."/>
            <person name="Castanera R."/>
            <person name="Culley D.E."/>
            <person name="Daum C."/>
            <person name="Ezra D."/>
            <person name="Gonzalez J.B."/>
            <person name="Henrissat B."/>
            <person name="Kuo A."/>
            <person name="Liang C."/>
            <person name="Lipzen A."/>
            <person name="Lutzoni F."/>
            <person name="Magnuson J."/>
            <person name="Mondo S."/>
            <person name="Nolan M."/>
            <person name="Ohm R."/>
            <person name="Pangilinan J."/>
            <person name="Park H.-J.H."/>
            <person name="Ramirez L."/>
            <person name="Alfaro M."/>
            <person name="Sun H."/>
            <person name="Tritt A."/>
            <person name="Yoshinaga Y."/>
            <person name="Zwiers L.-H.L."/>
            <person name="Turgeon B.G."/>
            <person name="Goodwin S.B."/>
            <person name="Spatafora J.W."/>
            <person name="Crous P.W."/>
            <person name="Grigoriev I.V."/>
        </authorList>
    </citation>
    <scope>NUCLEOTIDE SEQUENCE [LARGE SCALE GENOMIC DNA]</scope>
    <source>
        <strain evidence="2 3">CBS 611.86</strain>
    </source>
</reference>
<organism evidence="2 3">
    <name type="scientific">Massariosphaeria phaeospora</name>
    <dbReference type="NCBI Taxonomy" id="100035"/>
    <lineage>
        <taxon>Eukaryota</taxon>
        <taxon>Fungi</taxon>
        <taxon>Dikarya</taxon>
        <taxon>Ascomycota</taxon>
        <taxon>Pezizomycotina</taxon>
        <taxon>Dothideomycetes</taxon>
        <taxon>Pleosporomycetidae</taxon>
        <taxon>Pleosporales</taxon>
        <taxon>Pleosporales incertae sedis</taxon>
        <taxon>Massariosphaeria</taxon>
    </lineage>
</organism>
<feature type="region of interest" description="Disordered" evidence="1">
    <location>
        <begin position="1"/>
        <end position="23"/>
    </location>
</feature>
<evidence type="ECO:0000256" key="1">
    <source>
        <dbReference type="SAM" id="MobiDB-lite"/>
    </source>
</evidence>
<dbReference type="OrthoDB" id="3892429at2759"/>
<gene>
    <name evidence="2" type="ORF">BDV95DRAFT_558938</name>
</gene>
<name>A0A7C8IEG5_9PLEO</name>
<feature type="compositionally biased region" description="Low complexity" evidence="1">
    <location>
        <begin position="349"/>
        <end position="363"/>
    </location>
</feature>
<protein>
    <submittedName>
        <fullName evidence="2">Uncharacterized protein</fullName>
    </submittedName>
</protein>
<proteinExistence type="predicted"/>
<sequence length="437" mass="48944">MSPAITATAAAGSPTPPAQHRTLTKSTDWDEVFQSKLLALIARFREDPRAGGLTQKDRKEFIDQAYSETDEIFFAGRSLSDNQIKMRAMTKVFTIVLAEEPWSDEWIKPADVERKLSRFEMHKDSVKLAAKHGLHTARDAIGAARRHFDLNVNNAESEIRTPRGPYDDIEVIFIPGTVSSTATNRINRETTYPVSVSSVANILSTHMCRRMTTPYAMAEKFVTSTDKEWLLMIRQQACDICDFAPHLLDNDNASLLIVLLILTRSEVCKRFDNNGIRLEGSTISHRRAECVKQKFGWKNAEERKPFDSVSIDLQTRVKNAWSPAPRARRAQFRCQVRRTPRPSIPTTATTHGPPSTPVTPSTPARQPIWPSFTPSRLWNPPIGYYAAPQVPVRTGRTLRSPEEILKGTGRAPFAFPPPPQAQATEPGNSAEDPMDLS</sequence>
<feature type="region of interest" description="Disordered" evidence="1">
    <location>
        <begin position="402"/>
        <end position="437"/>
    </location>
</feature>
<keyword evidence="3" id="KW-1185">Reference proteome</keyword>
<dbReference type="AlphaFoldDB" id="A0A7C8IEG5"/>
<feature type="region of interest" description="Disordered" evidence="1">
    <location>
        <begin position="340"/>
        <end position="366"/>
    </location>
</feature>
<dbReference type="EMBL" id="JAADJZ010000002">
    <property type="protein sequence ID" value="KAF2877328.1"/>
    <property type="molecule type" value="Genomic_DNA"/>
</dbReference>
<evidence type="ECO:0000313" key="3">
    <source>
        <dbReference type="Proteomes" id="UP000481861"/>
    </source>
</evidence>
<accession>A0A7C8IEG5</accession>